<accession>A0A6C0KPX3</accession>
<reference evidence="1" key="1">
    <citation type="journal article" date="2020" name="Nature">
        <title>Giant virus diversity and host interactions through global metagenomics.</title>
        <authorList>
            <person name="Schulz F."/>
            <person name="Roux S."/>
            <person name="Paez-Espino D."/>
            <person name="Jungbluth S."/>
            <person name="Walsh D.A."/>
            <person name="Denef V.J."/>
            <person name="McMahon K.D."/>
            <person name="Konstantinidis K.T."/>
            <person name="Eloe-Fadrosh E.A."/>
            <person name="Kyrpides N.C."/>
            <person name="Woyke T."/>
        </authorList>
    </citation>
    <scope>NUCLEOTIDE SEQUENCE</scope>
    <source>
        <strain evidence="1">GVMAG-S-3300013014-136</strain>
    </source>
</reference>
<organism evidence="1">
    <name type="scientific">viral metagenome</name>
    <dbReference type="NCBI Taxonomy" id="1070528"/>
    <lineage>
        <taxon>unclassified sequences</taxon>
        <taxon>metagenomes</taxon>
        <taxon>organismal metagenomes</taxon>
    </lineage>
</organism>
<evidence type="ECO:0000313" key="1">
    <source>
        <dbReference type="EMBL" id="QHU20055.1"/>
    </source>
</evidence>
<proteinExistence type="predicted"/>
<dbReference type="EMBL" id="MN740961">
    <property type="protein sequence ID" value="QHU20055.1"/>
    <property type="molecule type" value="Genomic_DNA"/>
</dbReference>
<name>A0A6C0KPX3_9ZZZZ</name>
<dbReference type="AlphaFoldDB" id="A0A6C0KPX3"/>
<sequence>MSTSSFDTTASLAGHASYPGSPVWDTVVNYNKFFVQIIADTACQLTVYESNDATPTINNSAIFVYNYNSMNNCVIIEGNITCNKIYFSLYNTLNAPQSKLYFSVIYK</sequence>
<protein>
    <submittedName>
        <fullName evidence="1">Uncharacterized protein</fullName>
    </submittedName>
</protein>